<comment type="catalytic activity">
    <reaction evidence="3">
        <text>methylglyoxal + H2O = (R)-lactate + H(+)</text>
        <dbReference type="Rhea" id="RHEA:27754"/>
        <dbReference type="ChEBI" id="CHEBI:15377"/>
        <dbReference type="ChEBI" id="CHEBI:15378"/>
        <dbReference type="ChEBI" id="CHEBI:16004"/>
        <dbReference type="ChEBI" id="CHEBI:17158"/>
        <dbReference type="EC" id="4.2.1.130"/>
    </reaction>
</comment>
<evidence type="ECO:0000259" key="4">
    <source>
        <dbReference type="Pfam" id="PF01965"/>
    </source>
</evidence>
<dbReference type="GO" id="GO:0005634">
    <property type="term" value="C:nucleus"/>
    <property type="evidence" value="ECO:0007669"/>
    <property type="project" value="TreeGrafter"/>
</dbReference>
<dbReference type="PANTHER" id="PTHR48094">
    <property type="entry name" value="PROTEIN/NUCLEIC ACID DEGLYCASE DJ-1-RELATED"/>
    <property type="match status" value="1"/>
</dbReference>
<dbReference type="Proteomes" id="UP001212411">
    <property type="component" value="Chromosome 2"/>
</dbReference>
<dbReference type="CDD" id="cd03135">
    <property type="entry name" value="GATase1_DJ-1"/>
    <property type="match status" value="1"/>
</dbReference>
<dbReference type="InterPro" id="IPR050325">
    <property type="entry name" value="Prot/Nucl_acid_deglycase"/>
</dbReference>
<dbReference type="SUPFAM" id="SSF52317">
    <property type="entry name" value="Class I glutamine amidotransferase-like"/>
    <property type="match status" value="1"/>
</dbReference>
<evidence type="ECO:0000313" key="6">
    <source>
        <dbReference type="Proteomes" id="UP001212411"/>
    </source>
</evidence>
<evidence type="ECO:0000256" key="3">
    <source>
        <dbReference type="ARBA" id="ARBA00048082"/>
    </source>
</evidence>
<dbReference type="GeneID" id="80876947"/>
<evidence type="ECO:0000313" key="5">
    <source>
        <dbReference type="EMBL" id="WBW73418.1"/>
    </source>
</evidence>
<dbReference type="GO" id="GO:0006979">
    <property type="term" value="P:response to oxidative stress"/>
    <property type="evidence" value="ECO:0007669"/>
    <property type="project" value="TreeGrafter"/>
</dbReference>
<keyword evidence="6" id="KW-1185">Reference proteome</keyword>
<keyword evidence="2" id="KW-0456">Lyase</keyword>
<evidence type="ECO:0000256" key="1">
    <source>
        <dbReference type="ARBA" id="ARBA00013134"/>
    </source>
</evidence>
<dbReference type="GO" id="GO:0005739">
    <property type="term" value="C:mitochondrion"/>
    <property type="evidence" value="ECO:0007669"/>
    <property type="project" value="TreeGrafter"/>
</dbReference>
<dbReference type="PANTHER" id="PTHR48094:SF12">
    <property type="entry name" value="PARKINSON DISEASE PROTEIN 7 HOMOLOG"/>
    <property type="match status" value="1"/>
</dbReference>
<dbReference type="InterPro" id="IPR002818">
    <property type="entry name" value="DJ-1/PfpI"/>
</dbReference>
<organism evidence="5 6">
    <name type="scientific">Schizosaccharomyces osmophilus</name>
    <dbReference type="NCBI Taxonomy" id="2545709"/>
    <lineage>
        <taxon>Eukaryota</taxon>
        <taxon>Fungi</taxon>
        <taxon>Dikarya</taxon>
        <taxon>Ascomycota</taxon>
        <taxon>Taphrinomycotina</taxon>
        <taxon>Schizosaccharomycetes</taxon>
        <taxon>Schizosaccharomycetales</taxon>
        <taxon>Schizosaccharomycetaceae</taxon>
        <taxon>Schizosaccharomyces</taxon>
    </lineage>
</organism>
<dbReference type="RefSeq" id="XP_056037661.1">
    <property type="nucleotide sequence ID" value="XM_056182258.1"/>
</dbReference>
<feature type="domain" description="DJ-1/PfpI" evidence="4">
    <location>
        <begin position="3"/>
        <end position="174"/>
    </location>
</feature>
<dbReference type="EMBL" id="CP115612">
    <property type="protein sequence ID" value="WBW73418.1"/>
    <property type="molecule type" value="Genomic_DNA"/>
</dbReference>
<dbReference type="KEGG" id="som:SOMG_03468"/>
<gene>
    <name evidence="5" type="primary">sdj1</name>
    <name evidence="5" type="ORF">SOMG_03468</name>
</gene>
<dbReference type="GO" id="GO:0019172">
    <property type="term" value="F:glyoxalase III activity"/>
    <property type="evidence" value="ECO:0007669"/>
    <property type="project" value="UniProtKB-EC"/>
</dbReference>
<sequence length="202" mass="22159">MVNVCLFVADGNDEIEFSAPWGVFTRAQIPIDSVYVGENPEKLVTMSRGIQLYAKRSLKEFKSVEDFASHYDVVIIPGGLKGAKTLSSDEFVKKVVSSYWKKAGKVIGMICAGTLTAKTTGLSASEITGHPSVRKDLEEAGFRYVPQPVVVENNLVTSMGPGTAILWALKLLEQVTTKETYDTVYQALSMPEKQIVYAANRE</sequence>
<dbReference type="InterPro" id="IPR029062">
    <property type="entry name" value="Class_I_gatase-like"/>
</dbReference>
<dbReference type="GO" id="GO:1903189">
    <property type="term" value="P:glyoxal metabolic process"/>
    <property type="evidence" value="ECO:0007669"/>
    <property type="project" value="TreeGrafter"/>
</dbReference>
<reference evidence="5 6" key="1">
    <citation type="journal article" date="2023" name="G3 (Bethesda)">
        <title>A high-quality reference genome for the fission yeast Schizosaccharomyces osmophilus.</title>
        <authorList>
            <person name="Jia G.S."/>
            <person name="Zhang W.C."/>
            <person name="Liang Y."/>
            <person name="Liu X.H."/>
            <person name="Rhind N."/>
            <person name="Pidoux A."/>
            <person name="Brysch-Herzberg M."/>
            <person name="Du L.L."/>
        </authorList>
    </citation>
    <scope>NUCLEOTIDE SEQUENCE [LARGE SCALE GENOMIC DNA]</scope>
    <source>
        <strain evidence="5 6">CBS 15793</strain>
    </source>
</reference>
<dbReference type="Pfam" id="PF01965">
    <property type="entry name" value="DJ-1_PfpI"/>
    <property type="match status" value="1"/>
</dbReference>
<dbReference type="EC" id="4.2.1.130" evidence="1"/>
<proteinExistence type="predicted"/>
<dbReference type="AlphaFoldDB" id="A0AAE9WES3"/>
<accession>A0AAE9WES3</accession>
<protein>
    <recommendedName>
        <fullName evidence="1">D-lactate dehydratase</fullName>
        <ecNumber evidence="1">4.2.1.130</ecNumber>
    </recommendedName>
</protein>
<name>A0AAE9WES3_9SCHI</name>
<evidence type="ECO:0000256" key="2">
    <source>
        <dbReference type="ARBA" id="ARBA00023239"/>
    </source>
</evidence>
<dbReference type="Gene3D" id="3.40.50.880">
    <property type="match status" value="1"/>
</dbReference>